<dbReference type="RefSeq" id="WP_104813139.1">
    <property type="nucleotide sequence ID" value="NZ_MQUB01000001.1"/>
</dbReference>
<feature type="domain" description="Histidine kinase" evidence="11">
    <location>
        <begin position="487"/>
        <end position="670"/>
    </location>
</feature>
<dbReference type="InterPro" id="IPR050482">
    <property type="entry name" value="Sensor_HK_TwoCompSys"/>
</dbReference>
<dbReference type="CDD" id="cd16917">
    <property type="entry name" value="HATPase_UhpB-NarQ-NarX-like"/>
    <property type="match status" value="1"/>
</dbReference>
<dbReference type="Gene3D" id="1.20.5.1930">
    <property type="match status" value="1"/>
</dbReference>
<keyword evidence="9" id="KW-0802">TPR repeat</keyword>
<keyword evidence="10" id="KW-1133">Transmembrane helix</keyword>
<dbReference type="SUPFAM" id="SSF48452">
    <property type="entry name" value="TPR-like"/>
    <property type="match status" value="2"/>
</dbReference>
<evidence type="ECO:0000313" key="12">
    <source>
        <dbReference type="EMBL" id="PQB05205.1"/>
    </source>
</evidence>
<dbReference type="GO" id="GO:0005524">
    <property type="term" value="F:ATP binding"/>
    <property type="evidence" value="ECO:0007669"/>
    <property type="project" value="UniProtKB-KW"/>
</dbReference>
<dbReference type="SUPFAM" id="SSF55874">
    <property type="entry name" value="ATPase domain of HSP90 chaperone/DNA topoisomerase II/histidine kinase"/>
    <property type="match status" value="1"/>
</dbReference>
<comment type="caution">
    <text evidence="12">The sequence shown here is derived from an EMBL/GenBank/DDBJ whole genome shotgun (WGS) entry which is preliminary data.</text>
</comment>
<dbReference type="OrthoDB" id="9778366at2"/>
<organism evidence="12 13">
    <name type="scientific">Aureitalea marina</name>
    <dbReference type="NCBI Taxonomy" id="930804"/>
    <lineage>
        <taxon>Bacteria</taxon>
        <taxon>Pseudomonadati</taxon>
        <taxon>Bacteroidota</taxon>
        <taxon>Flavobacteriia</taxon>
        <taxon>Flavobacteriales</taxon>
        <taxon>Flavobacteriaceae</taxon>
        <taxon>Aureitalea</taxon>
    </lineage>
</organism>
<comment type="catalytic activity">
    <reaction evidence="1">
        <text>ATP + protein L-histidine = ADP + protein N-phospho-L-histidine.</text>
        <dbReference type="EC" id="2.7.13.3"/>
    </reaction>
</comment>
<keyword evidence="6" id="KW-0418">Kinase</keyword>
<dbReference type="PROSITE" id="PS50109">
    <property type="entry name" value="HIS_KIN"/>
    <property type="match status" value="1"/>
</dbReference>
<dbReference type="InterPro" id="IPR011990">
    <property type="entry name" value="TPR-like_helical_dom_sf"/>
</dbReference>
<keyword evidence="7" id="KW-0067">ATP-binding</keyword>
<evidence type="ECO:0000256" key="3">
    <source>
        <dbReference type="ARBA" id="ARBA00022553"/>
    </source>
</evidence>
<keyword evidence="10" id="KW-0812">Transmembrane</keyword>
<keyword evidence="3" id="KW-0597">Phosphoprotein</keyword>
<dbReference type="EMBL" id="MQUB01000001">
    <property type="protein sequence ID" value="PQB05205.1"/>
    <property type="molecule type" value="Genomic_DNA"/>
</dbReference>
<reference evidence="12 13" key="1">
    <citation type="submission" date="2016-11" db="EMBL/GenBank/DDBJ databases">
        <title>Trade-off between light-utilization and light-protection in marine flavobacteria.</title>
        <authorList>
            <person name="Kumagai Y."/>
        </authorList>
    </citation>
    <scope>NUCLEOTIDE SEQUENCE [LARGE SCALE GENOMIC DNA]</scope>
    <source>
        <strain evidence="12 13">NBRC 107741</strain>
    </source>
</reference>
<evidence type="ECO:0000259" key="11">
    <source>
        <dbReference type="PROSITE" id="PS50109"/>
    </source>
</evidence>
<evidence type="ECO:0000256" key="5">
    <source>
        <dbReference type="ARBA" id="ARBA00022741"/>
    </source>
</evidence>
<dbReference type="GO" id="GO:0046983">
    <property type="term" value="F:protein dimerization activity"/>
    <property type="evidence" value="ECO:0007669"/>
    <property type="project" value="InterPro"/>
</dbReference>
<evidence type="ECO:0000256" key="6">
    <source>
        <dbReference type="ARBA" id="ARBA00022777"/>
    </source>
</evidence>
<feature type="repeat" description="TPR" evidence="9">
    <location>
        <begin position="158"/>
        <end position="191"/>
    </location>
</feature>
<evidence type="ECO:0000313" key="13">
    <source>
        <dbReference type="Proteomes" id="UP000239800"/>
    </source>
</evidence>
<evidence type="ECO:0000256" key="7">
    <source>
        <dbReference type="ARBA" id="ARBA00022840"/>
    </source>
</evidence>
<feature type="transmembrane region" description="Helical" evidence="10">
    <location>
        <begin position="435"/>
        <end position="457"/>
    </location>
</feature>
<name>A0A2S7KRF1_9FLAO</name>
<evidence type="ECO:0000256" key="4">
    <source>
        <dbReference type="ARBA" id="ARBA00022679"/>
    </source>
</evidence>
<dbReference type="EC" id="2.7.13.3" evidence="2"/>
<evidence type="ECO:0000256" key="10">
    <source>
        <dbReference type="SAM" id="Phobius"/>
    </source>
</evidence>
<keyword evidence="4" id="KW-0808">Transferase</keyword>
<dbReference type="InterPro" id="IPR036890">
    <property type="entry name" value="HATPase_C_sf"/>
</dbReference>
<evidence type="ECO:0000256" key="8">
    <source>
        <dbReference type="ARBA" id="ARBA00023012"/>
    </source>
</evidence>
<dbReference type="SMART" id="SM00028">
    <property type="entry name" value="TPR"/>
    <property type="match status" value="3"/>
</dbReference>
<dbReference type="PANTHER" id="PTHR24421:SF10">
    <property type="entry name" value="NITRATE_NITRITE SENSOR PROTEIN NARQ"/>
    <property type="match status" value="1"/>
</dbReference>
<keyword evidence="8" id="KW-0902">Two-component regulatory system</keyword>
<evidence type="ECO:0000256" key="2">
    <source>
        <dbReference type="ARBA" id="ARBA00012438"/>
    </source>
</evidence>
<dbReference type="Proteomes" id="UP000239800">
    <property type="component" value="Unassembled WGS sequence"/>
</dbReference>
<dbReference type="GO" id="GO:0000155">
    <property type="term" value="F:phosphorelay sensor kinase activity"/>
    <property type="evidence" value="ECO:0007669"/>
    <property type="project" value="InterPro"/>
</dbReference>
<gene>
    <name evidence="12" type="ORF">BST85_10160</name>
</gene>
<evidence type="ECO:0000256" key="9">
    <source>
        <dbReference type="PROSITE-ProRule" id="PRU00339"/>
    </source>
</evidence>
<dbReference type="InterPro" id="IPR005467">
    <property type="entry name" value="His_kinase_dom"/>
</dbReference>
<dbReference type="GO" id="GO:0016020">
    <property type="term" value="C:membrane"/>
    <property type="evidence" value="ECO:0007669"/>
    <property type="project" value="InterPro"/>
</dbReference>
<keyword evidence="13" id="KW-1185">Reference proteome</keyword>
<dbReference type="PANTHER" id="PTHR24421">
    <property type="entry name" value="NITRATE/NITRITE SENSOR PROTEIN NARX-RELATED"/>
    <property type="match status" value="1"/>
</dbReference>
<dbReference type="Gene3D" id="3.30.565.10">
    <property type="entry name" value="Histidine kinase-like ATPase, C-terminal domain"/>
    <property type="match status" value="1"/>
</dbReference>
<dbReference type="InterPro" id="IPR003594">
    <property type="entry name" value="HATPase_dom"/>
</dbReference>
<evidence type="ECO:0000256" key="1">
    <source>
        <dbReference type="ARBA" id="ARBA00000085"/>
    </source>
</evidence>
<keyword evidence="5" id="KW-0547">Nucleotide-binding</keyword>
<dbReference type="InterPro" id="IPR019734">
    <property type="entry name" value="TPR_rpt"/>
</dbReference>
<accession>A0A2S7KRF1</accession>
<dbReference type="Pfam" id="PF02518">
    <property type="entry name" value="HATPase_c"/>
    <property type="match status" value="1"/>
</dbReference>
<dbReference type="Pfam" id="PF07730">
    <property type="entry name" value="HisKA_3"/>
    <property type="match status" value="1"/>
</dbReference>
<sequence length="670" mass="77087">MPRNLIGLLILILLPFDIIGQDLEDYRKIYQQETDPQARLVALDSMISKSRRINRDSFAAYSLEYIDLAISLDSVELAGKKLINAAYTLTSIQNEPRKVVTLVDKLLARKYRIDDSFILGGLYLKRGAANFRLDLEQSVKDYQEAIDNYGSGDSLYIADAYLFSGQAYSNLGKFAEAGENYRKSYEYFESLGDYEYMLYAQQGMTTMFSMNGFQEKAMEERQKNIDKIIELDLDKKHLVGEYYNQSLDHAKLGDQKSHYEYLKLAEAGLDQMDEPSVHAILVYARMVDYYSKRYQTDIAADYLAKVEEAFKRNKEDNLNRTQYFGARAAYLFSMEQYDKALKYALQKLEIAKELNYGEDVMAAHELLADIYQEKGDYQKSLESVYAVNKIKDSVYNQSTANSLAYYQTLYDSTIKEKELLEKTTSIELLEKDNRYFRNLTGIVTLISILIIAVIILVRNQLSLKVKRRMQEQFSQELLLSQESERMRISKDLHDGLGQQLLVIKNKLIGSGDQETGKMVNDSIEEVRTISRDLHPFQLQEMGITKAINYTVKQVDEHTAVFISSEIDNIDELFNVDQEVNIYRIVQESLSNMVKHAKAQAGKVEVSKRAENVRISIRDNGVGFDFSEKYNNVKSLGLKTLMERTRFVNGQLKIHSKKDEGTHLEFLIPIP</sequence>
<dbReference type="PROSITE" id="PS50005">
    <property type="entry name" value="TPR"/>
    <property type="match status" value="1"/>
</dbReference>
<dbReference type="InterPro" id="IPR011712">
    <property type="entry name" value="Sig_transdc_His_kin_sub3_dim/P"/>
</dbReference>
<keyword evidence="10" id="KW-0472">Membrane</keyword>
<proteinExistence type="predicted"/>
<dbReference type="Gene3D" id="1.25.40.10">
    <property type="entry name" value="Tetratricopeptide repeat domain"/>
    <property type="match status" value="2"/>
</dbReference>
<protein>
    <recommendedName>
        <fullName evidence="2">histidine kinase</fullName>
        <ecNumber evidence="2">2.7.13.3</ecNumber>
    </recommendedName>
</protein>
<dbReference type="AlphaFoldDB" id="A0A2S7KRF1"/>